<evidence type="ECO:0008006" key="4">
    <source>
        <dbReference type="Google" id="ProtNLM"/>
    </source>
</evidence>
<dbReference type="Proteomes" id="UP000765509">
    <property type="component" value="Unassembled WGS sequence"/>
</dbReference>
<gene>
    <name evidence="2" type="ORF">O181_076637</name>
</gene>
<name>A0A9Q3IDZ4_9BASI</name>
<reference evidence="2" key="1">
    <citation type="submission" date="2021-03" db="EMBL/GenBank/DDBJ databases">
        <title>Draft genome sequence of rust myrtle Austropuccinia psidii MF-1, a brazilian biotype.</title>
        <authorList>
            <person name="Quecine M.C."/>
            <person name="Pachon D.M.R."/>
            <person name="Bonatelli M.L."/>
            <person name="Correr F.H."/>
            <person name="Franceschini L.M."/>
            <person name="Leite T.F."/>
            <person name="Margarido G.R.A."/>
            <person name="Almeida C.A."/>
            <person name="Ferrarezi J.A."/>
            <person name="Labate C.A."/>
        </authorList>
    </citation>
    <scope>NUCLEOTIDE SEQUENCE</scope>
    <source>
        <strain evidence="2">MF-1</strain>
    </source>
</reference>
<comment type="caution">
    <text evidence="2">The sequence shown here is derived from an EMBL/GenBank/DDBJ whole genome shotgun (WGS) entry which is preliminary data.</text>
</comment>
<evidence type="ECO:0000313" key="2">
    <source>
        <dbReference type="EMBL" id="MBW0536922.1"/>
    </source>
</evidence>
<dbReference type="AlphaFoldDB" id="A0A9Q3IDZ4"/>
<dbReference type="OrthoDB" id="5552562at2759"/>
<protein>
    <recommendedName>
        <fullName evidence="4">Retrotransposon gag domain-containing protein</fullName>
    </recommendedName>
</protein>
<sequence length="326" mass="37600">MKEGGHVSLYIADFRSLVLEIGDWGEKSLIHHFRKGLPSRILDQLASHPSNIDSLQDLMYITLEHDTMYHERQKEKNHHQEKKPEASNSSSSHHQNYSILSHKKKNFHAQKRDKPHSFLLNKHFKLKGSEKERRIKEGLCTYCGGKHSLESCFKRPQNKLPNSQANFPARKNPEWRPWLITFNPDHLDYSDPSKSFHNDFSSAKSCAALVGHSRKPSFPSSVHIPSLNSPQSLLSPRDEVCKEIKDFGEDNSVSSHHLFFGNLDRPPSSYHDSLEELWDEEEEPEQIETVMKVVPSVYHQYLDVFSKVKAEKLPPDRGCDHHIELG</sequence>
<accession>A0A9Q3IDZ4</accession>
<dbReference type="EMBL" id="AVOT02041555">
    <property type="protein sequence ID" value="MBW0536922.1"/>
    <property type="molecule type" value="Genomic_DNA"/>
</dbReference>
<feature type="compositionally biased region" description="Low complexity" evidence="1">
    <location>
        <begin position="87"/>
        <end position="96"/>
    </location>
</feature>
<feature type="region of interest" description="Disordered" evidence="1">
    <location>
        <begin position="71"/>
        <end position="96"/>
    </location>
</feature>
<evidence type="ECO:0000313" key="3">
    <source>
        <dbReference type="Proteomes" id="UP000765509"/>
    </source>
</evidence>
<evidence type="ECO:0000256" key="1">
    <source>
        <dbReference type="SAM" id="MobiDB-lite"/>
    </source>
</evidence>
<proteinExistence type="predicted"/>
<keyword evidence="3" id="KW-1185">Reference proteome</keyword>
<organism evidence="2 3">
    <name type="scientific">Austropuccinia psidii MF-1</name>
    <dbReference type="NCBI Taxonomy" id="1389203"/>
    <lineage>
        <taxon>Eukaryota</taxon>
        <taxon>Fungi</taxon>
        <taxon>Dikarya</taxon>
        <taxon>Basidiomycota</taxon>
        <taxon>Pucciniomycotina</taxon>
        <taxon>Pucciniomycetes</taxon>
        <taxon>Pucciniales</taxon>
        <taxon>Sphaerophragmiaceae</taxon>
        <taxon>Austropuccinia</taxon>
    </lineage>
</organism>